<dbReference type="InterPro" id="IPR013899">
    <property type="entry name" value="DUF1771"/>
</dbReference>
<dbReference type="PANTHER" id="PTHR46535:SF1">
    <property type="entry name" value="NEDD4-BINDING PROTEIN 2"/>
    <property type="match status" value="1"/>
</dbReference>
<proteinExistence type="predicted"/>
<feature type="compositionally biased region" description="Polar residues" evidence="1">
    <location>
        <begin position="443"/>
        <end position="453"/>
    </location>
</feature>
<protein>
    <submittedName>
        <fullName evidence="3">Smr (Small MutS Related) domain-containing protein</fullName>
    </submittedName>
</protein>
<gene>
    <name evidence="3" type="ORF">KFL_005810030</name>
</gene>
<dbReference type="OrthoDB" id="3231855at2759"/>
<feature type="region of interest" description="Disordered" evidence="1">
    <location>
        <begin position="558"/>
        <end position="590"/>
    </location>
</feature>
<dbReference type="PROSITE" id="PS50828">
    <property type="entry name" value="SMR"/>
    <property type="match status" value="1"/>
</dbReference>
<dbReference type="Proteomes" id="UP000054558">
    <property type="component" value="Unassembled WGS sequence"/>
</dbReference>
<evidence type="ECO:0000313" key="3">
    <source>
        <dbReference type="EMBL" id="GAQ89950.1"/>
    </source>
</evidence>
<feature type="region of interest" description="Disordered" evidence="1">
    <location>
        <begin position="747"/>
        <end position="770"/>
    </location>
</feature>
<dbReference type="GO" id="GO:0004519">
    <property type="term" value="F:endonuclease activity"/>
    <property type="evidence" value="ECO:0000318"/>
    <property type="project" value="GO_Central"/>
</dbReference>
<keyword evidence="4" id="KW-1185">Reference proteome</keyword>
<feature type="domain" description="Smr" evidence="2">
    <location>
        <begin position="886"/>
        <end position="961"/>
    </location>
</feature>
<dbReference type="InterPro" id="IPR052772">
    <property type="entry name" value="Endo/PolyKinase_Domain-Protein"/>
</dbReference>
<dbReference type="STRING" id="105231.A0A1Y1IGG9"/>
<name>A0A1Y1IGG9_KLENI</name>
<feature type="region of interest" description="Disordered" evidence="1">
    <location>
        <begin position="150"/>
        <end position="202"/>
    </location>
</feature>
<dbReference type="Gene3D" id="1.10.8.10">
    <property type="entry name" value="DNA helicase RuvA subunit, C-terminal domain"/>
    <property type="match status" value="1"/>
</dbReference>
<dbReference type="PANTHER" id="PTHR46535">
    <property type="entry name" value="NEDD4-BINDING PROTEIN 2"/>
    <property type="match status" value="1"/>
</dbReference>
<dbReference type="CDD" id="cd14279">
    <property type="entry name" value="CUE"/>
    <property type="match status" value="2"/>
</dbReference>
<feature type="compositionally biased region" description="Basic residues" evidence="1">
    <location>
        <begin position="475"/>
        <end position="484"/>
    </location>
</feature>
<dbReference type="AlphaFoldDB" id="A0A1Y1IGG9"/>
<organism evidence="3 4">
    <name type="scientific">Klebsormidium nitens</name>
    <name type="common">Green alga</name>
    <name type="synonym">Ulothrix nitens</name>
    <dbReference type="NCBI Taxonomy" id="105231"/>
    <lineage>
        <taxon>Eukaryota</taxon>
        <taxon>Viridiplantae</taxon>
        <taxon>Streptophyta</taxon>
        <taxon>Klebsormidiophyceae</taxon>
        <taxon>Klebsormidiales</taxon>
        <taxon>Klebsormidiaceae</taxon>
        <taxon>Klebsormidium</taxon>
    </lineage>
</organism>
<evidence type="ECO:0000259" key="2">
    <source>
        <dbReference type="PROSITE" id="PS50828"/>
    </source>
</evidence>
<dbReference type="Gene3D" id="3.30.1370.110">
    <property type="match status" value="1"/>
</dbReference>
<sequence>MHRAFPILEPSIVQLIVDESGEGGISDAVKTLSSLAADAETEAASSSSPQGSIHPMAKQLGSPSSNCVDDNVAMDMAIAASLADQKVQRSVSNERLQVETADSGCWDAESGWETIDPAVAAEWGAPPPLVQSNTISTGSGLGFWDDIPVQSTAPVPRGTEMPPAQSEGSLVASWGTDWTPPETASREDSPKALNEQEAAKEPGAQAMAAILGENWAKEPLWNSSAGYGDLTVENRDPALGRSTLQAVKGKTTLRPYAPRIAIGAGKEEGKRPYSPKVLIDRIVLETNAVATHDPPKESLSKSTETFETIRSDLPEDGEAEVLRQLKAMFPDVADSVICKAYIDSESDANKAAEALCQTKEATLNTIEGTAALKDCSTFAPISWEGKPPSSGKPEKSLDSFQDNLLHDKGANPDPGPKHNLVPSRQHPNPFTEDDSDSEHPTASRGQLVSPMTATSSSRGTSPLSSSVTSPATSPRSRKKGKKDVRRVTGTTSSSSSSDDEAKNTRRDMVDFMVSMLGGSVPVAVVADVIENLKGDFQQSMKCLLSMSAGSEGGLIGEEFGAMVDGSDGAGDLSESPSRPSSDGEEEDPGTTLLNIFGADKKETIHQVLKEKGGNVGDAATVLMAMFESETGASSGDDLARLQLVEDEPVVEEDDSEDPTKINVEQLMAHFPLADKSAVRSLLRINNNSFEDTAKMLYDSGLMPRGLDVASLSDHQAAQPTYAERSERSHFSQHQPFQIGSLVAGTRARPVTPPYGSGTKPPGGYYEEPSFHQPRAHLQPLFRSEEFPEIGREMPVFSEAPDDRAPVQESHNSLFLKNRSATNKHWRACQYYFAEAARARANREFSRAEALKEQGRKHKRLAEAANQVASSKIFSEKNKTIRNSVKIDVHGQLVQEALGHVDDHLKSLSNLTTISYLSIITGRGLHSENGKAKILPAVQKYLRERGYTFYQENPGCIVVDLKAERQVPNSLSSAEDADSRPSSAESYEERPGRLEGAGNGQASYRKLNLA</sequence>
<reference evidence="3 4" key="1">
    <citation type="journal article" date="2014" name="Nat. Commun.">
        <title>Klebsormidium flaccidum genome reveals primary factors for plant terrestrial adaptation.</title>
        <authorList>
            <person name="Hori K."/>
            <person name="Maruyama F."/>
            <person name="Fujisawa T."/>
            <person name="Togashi T."/>
            <person name="Yamamoto N."/>
            <person name="Seo M."/>
            <person name="Sato S."/>
            <person name="Yamada T."/>
            <person name="Mori H."/>
            <person name="Tajima N."/>
            <person name="Moriyama T."/>
            <person name="Ikeuchi M."/>
            <person name="Watanabe M."/>
            <person name="Wada H."/>
            <person name="Kobayashi K."/>
            <person name="Saito M."/>
            <person name="Masuda T."/>
            <person name="Sasaki-Sekimoto Y."/>
            <person name="Mashiguchi K."/>
            <person name="Awai K."/>
            <person name="Shimojima M."/>
            <person name="Masuda S."/>
            <person name="Iwai M."/>
            <person name="Nobusawa T."/>
            <person name="Narise T."/>
            <person name="Kondo S."/>
            <person name="Saito H."/>
            <person name="Sato R."/>
            <person name="Murakawa M."/>
            <person name="Ihara Y."/>
            <person name="Oshima-Yamada Y."/>
            <person name="Ohtaka K."/>
            <person name="Satoh M."/>
            <person name="Sonobe K."/>
            <person name="Ishii M."/>
            <person name="Ohtani R."/>
            <person name="Kanamori-Sato M."/>
            <person name="Honoki R."/>
            <person name="Miyazaki D."/>
            <person name="Mochizuki H."/>
            <person name="Umetsu J."/>
            <person name="Higashi K."/>
            <person name="Shibata D."/>
            <person name="Kamiya Y."/>
            <person name="Sato N."/>
            <person name="Nakamura Y."/>
            <person name="Tabata S."/>
            <person name="Ida S."/>
            <person name="Kurokawa K."/>
            <person name="Ohta H."/>
        </authorList>
    </citation>
    <scope>NUCLEOTIDE SEQUENCE [LARGE SCALE GENOMIC DNA]</scope>
    <source>
        <strain evidence="3 4">NIES-2285</strain>
    </source>
</reference>
<evidence type="ECO:0000313" key="4">
    <source>
        <dbReference type="Proteomes" id="UP000054558"/>
    </source>
</evidence>
<accession>A0A1Y1IGG9</accession>
<feature type="region of interest" description="Disordered" evidence="1">
    <location>
        <begin position="968"/>
        <end position="1009"/>
    </location>
</feature>
<dbReference type="InterPro" id="IPR002625">
    <property type="entry name" value="Smr_dom"/>
</dbReference>
<feature type="region of interest" description="Disordered" evidence="1">
    <location>
        <begin position="383"/>
        <end position="503"/>
    </location>
</feature>
<dbReference type="InterPro" id="IPR036063">
    <property type="entry name" value="Smr_dom_sf"/>
</dbReference>
<feature type="region of interest" description="Disordered" evidence="1">
    <location>
        <begin position="40"/>
        <end position="68"/>
    </location>
</feature>
<dbReference type="SMART" id="SM01162">
    <property type="entry name" value="DUF1771"/>
    <property type="match status" value="1"/>
</dbReference>
<dbReference type="OMA" id="NDHEHRA"/>
<dbReference type="Pfam" id="PF08590">
    <property type="entry name" value="DUF1771"/>
    <property type="match status" value="1"/>
</dbReference>
<dbReference type="SMART" id="SM00463">
    <property type="entry name" value="SMR"/>
    <property type="match status" value="1"/>
</dbReference>
<evidence type="ECO:0000256" key="1">
    <source>
        <dbReference type="SAM" id="MobiDB-lite"/>
    </source>
</evidence>
<feature type="compositionally biased region" description="Low complexity" evidence="1">
    <location>
        <begin position="454"/>
        <end position="474"/>
    </location>
</feature>
<dbReference type="SUPFAM" id="SSF160443">
    <property type="entry name" value="SMR domain-like"/>
    <property type="match status" value="1"/>
</dbReference>
<dbReference type="EMBL" id="DF237530">
    <property type="protein sequence ID" value="GAQ89950.1"/>
    <property type="molecule type" value="Genomic_DNA"/>
</dbReference>